<accession>A0ABU0PK93</accession>
<evidence type="ECO:0000313" key="2">
    <source>
        <dbReference type="Proteomes" id="UP001236806"/>
    </source>
</evidence>
<dbReference type="EC" id="3.5.1.23" evidence="1"/>
<name>A0ABU0PK93_9MICC</name>
<dbReference type="GO" id="GO:0017040">
    <property type="term" value="F:N-acylsphingosine amidohydrolase activity"/>
    <property type="evidence" value="ECO:0007669"/>
    <property type="project" value="UniProtKB-EC"/>
</dbReference>
<dbReference type="Proteomes" id="UP001236806">
    <property type="component" value="Unassembled WGS sequence"/>
</dbReference>
<keyword evidence="2" id="KW-1185">Reference proteome</keyword>
<dbReference type="RefSeq" id="WP_306635935.1">
    <property type="nucleotide sequence ID" value="NZ_JAUSXB010000001.1"/>
</dbReference>
<organism evidence="1 2">
    <name type="scientific">Pseudarthrobacter siccitolerans</name>
    <dbReference type="NCBI Taxonomy" id="861266"/>
    <lineage>
        <taxon>Bacteria</taxon>
        <taxon>Bacillati</taxon>
        <taxon>Actinomycetota</taxon>
        <taxon>Actinomycetes</taxon>
        <taxon>Micrococcales</taxon>
        <taxon>Micrococcaceae</taxon>
        <taxon>Pseudarthrobacter</taxon>
    </lineage>
</organism>
<evidence type="ECO:0000313" key="1">
    <source>
        <dbReference type="EMBL" id="MDQ0674395.1"/>
    </source>
</evidence>
<protein>
    <submittedName>
        <fullName evidence="1">Neutral ceramidase</fullName>
        <ecNumber evidence="1">3.5.1.23</ecNumber>
    </submittedName>
</protein>
<sequence>MSSPSMTTDDGGTNHLSVGAATVEVAVPPGTRMSGFAARVEPSTGVHDPLTVRALVIDNFCWVTVDVCGLDGPACRTIADRIPFRDGYAVIGATHTHAGPCAMRGGLGECDPEIIEAISEAAAVAVKDASNSREPCRAYYESFQGLGIAKNRRHPERAIDPSLQVVAFKRDDGTIRTWLVQYPCHPVVLGADNRLISGDYPAFVRSHLEREAPGSTAVFLTGAAGDVNTGHSAESSYSQASSQHRTFTEAQRIGDLLGKAAARARTSSQALGSVTRAAAAPVELCFEVLDARSPAESAAHWTKLMAGAVPGQRELLQTWIDWAARDQLLRDMKWRGTVTVLRLGGLLVVALPGEPFLECAERIQEAFDSPVLVAAYSNGCPGYFPTSDEYDHGGYEVTDAHRYYGMPAPFKRGSAEQLVETAVGLGRELL</sequence>
<gene>
    <name evidence="1" type="ORF">QFZ36_001956</name>
</gene>
<reference evidence="1 2" key="1">
    <citation type="submission" date="2023-07" db="EMBL/GenBank/DDBJ databases">
        <title>Comparative genomics of wheat-associated soil bacteria to identify genetic determinants of phenazine resistance.</title>
        <authorList>
            <person name="Mouncey N."/>
        </authorList>
    </citation>
    <scope>NUCLEOTIDE SEQUENCE [LARGE SCALE GENOMIC DNA]</scope>
    <source>
        <strain evidence="1 2">W1I3</strain>
    </source>
</reference>
<comment type="caution">
    <text evidence="1">The sequence shown here is derived from an EMBL/GenBank/DDBJ whole genome shotgun (WGS) entry which is preliminary data.</text>
</comment>
<proteinExistence type="predicted"/>
<dbReference type="EMBL" id="JAUSXB010000001">
    <property type="protein sequence ID" value="MDQ0674395.1"/>
    <property type="molecule type" value="Genomic_DNA"/>
</dbReference>
<keyword evidence="1" id="KW-0378">Hydrolase</keyword>